<evidence type="ECO:0000259" key="2">
    <source>
        <dbReference type="Pfam" id="PF00884"/>
    </source>
</evidence>
<sequence length="762" mass="87975">MFSPIVKVKVQITYNIFYPPLENYQATSTLEKRSEIKNYTFATVEIVSWLFPNTVLTGLVFLLFLIEQILHFINHTSIWINGGLTVGAQLGLVGISFLAWTLIIWIGYSYFKLVIRVINRVSLNAYERIIFIVSLIPLVIFVNLYIWSWVFFARLGIFPDLDAIYFAALNVNMLSKYFWQAERSIWVMTLIGILLISFVCSLVFSWCLRQPRLLRRCGKDLFIPQIIIFLVCINTVFFLSDFLSSKHYQLLEPQDRIEALKNPWASSTFELRYHTNPTVTLACSVFNGTANVLTDEIPLKYMSPLGSIKPGFFPAISPDKKKNIILITIESLRSDTILMEHQGKLVMPHVEKLARNGHFFPNCYASSTHSDYSDPAILSSLYPLRSTRTHFYGKEDPWPKVMIYDLLKEYDYATAMFSSQNEAWSNMHLFYESPCLDIFFDSRTYKGQTISEKGYFSHWQSETGMIAGKLDDAITIDHAIDWMERQHQQQIPFFMSLNLQTSHFPYERPDDQAGPFHPCKLDSKTTLYDYSLEERPVVKNAYFNALNYVDLQIGRLLDSLQKNEISDETIIVITGDHGEAFYENGFAGHATFPFETVLKVGLVINSPTINAPKIDKYLVHAVDIVPTITAFLGIPTHPAFQGIDIFSKERPANDERVIFVHACNPIVNTDAIVTGIGWKYVINHRTEKHKIFLLPTDLEPHSNLIEEENQVAEILHRLCSEWRKNQLTYYNSTRYYNWFYAPKPPRIRKEDLAVLRKRASEL</sequence>
<dbReference type="PANTHER" id="PTHR43751:SF3">
    <property type="entry name" value="SULFATASE N-TERMINAL DOMAIN-CONTAINING PROTEIN"/>
    <property type="match status" value="1"/>
</dbReference>
<proteinExistence type="predicted"/>
<protein>
    <submittedName>
        <fullName evidence="3">Lipoteichoic acid synthase 2</fullName>
    </submittedName>
</protein>
<feature type="transmembrane region" description="Helical" evidence="1">
    <location>
        <begin position="46"/>
        <end position="66"/>
    </location>
</feature>
<feature type="transmembrane region" description="Helical" evidence="1">
    <location>
        <begin position="128"/>
        <end position="151"/>
    </location>
</feature>
<dbReference type="Gene3D" id="3.40.720.10">
    <property type="entry name" value="Alkaline Phosphatase, subunit A"/>
    <property type="match status" value="1"/>
</dbReference>
<name>A0A517VXN3_9PLAN</name>
<evidence type="ECO:0000313" key="3">
    <source>
        <dbReference type="EMBL" id="QDT97759.1"/>
    </source>
</evidence>
<dbReference type="CDD" id="cd16148">
    <property type="entry name" value="sulfatase_like"/>
    <property type="match status" value="1"/>
</dbReference>
<evidence type="ECO:0000256" key="1">
    <source>
        <dbReference type="SAM" id="Phobius"/>
    </source>
</evidence>
<feature type="transmembrane region" description="Helical" evidence="1">
    <location>
        <begin position="220"/>
        <end position="239"/>
    </location>
</feature>
<dbReference type="PROSITE" id="PS00221">
    <property type="entry name" value="MIP"/>
    <property type="match status" value="1"/>
</dbReference>
<dbReference type="InterPro" id="IPR022357">
    <property type="entry name" value="MIP_CS"/>
</dbReference>
<feature type="transmembrane region" description="Helical" evidence="1">
    <location>
        <begin position="78"/>
        <end position="108"/>
    </location>
</feature>
<gene>
    <name evidence="3" type="primary">ltaS2</name>
    <name evidence="3" type="ORF">V144x_32410</name>
</gene>
<reference evidence="3 4" key="1">
    <citation type="submission" date="2019-03" db="EMBL/GenBank/DDBJ databases">
        <title>Deep-cultivation of Planctomycetes and their phenomic and genomic characterization uncovers novel biology.</title>
        <authorList>
            <person name="Wiegand S."/>
            <person name="Jogler M."/>
            <person name="Boedeker C."/>
            <person name="Pinto D."/>
            <person name="Vollmers J."/>
            <person name="Rivas-Marin E."/>
            <person name="Kohn T."/>
            <person name="Peeters S.H."/>
            <person name="Heuer A."/>
            <person name="Rast P."/>
            <person name="Oberbeckmann S."/>
            <person name="Bunk B."/>
            <person name="Jeske O."/>
            <person name="Meyerdierks A."/>
            <person name="Storesund J.E."/>
            <person name="Kallscheuer N."/>
            <person name="Luecker S."/>
            <person name="Lage O.M."/>
            <person name="Pohl T."/>
            <person name="Merkel B.J."/>
            <person name="Hornburger P."/>
            <person name="Mueller R.-W."/>
            <person name="Bruemmer F."/>
            <person name="Labrenz M."/>
            <person name="Spormann A.M."/>
            <person name="Op den Camp H."/>
            <person name="Overmann J."/>
            <person name="Amann R."/>
            <person name="Jetten M.S.M."/>
            <person name="Mascher T."/>
            <person name="Medema M.H."/>
            <person name="Devos D.P."/>
            <person name="Kaster A.-K."/>
            <person name="Ovreas L."/>
            <person name="Rohde M."/>
            <person name="Galperin M.Y."/>
            <person name="Jogler C."/>
        </authorList>
    </citation>
    <scope>NUCLEOTIDE SEQUENCE [LARGE SCALE GENOMIC DNA]</scope>
    <source>
        <strain evidence="3 4">V144</strain>
    </source>
</reference>
<dbReference type="SUPFAM" id="SSF53649">
    <property type="entry name" value="Alkaline phosphatase-like"/>
    <property type="match status" value="1"/>
</dbReference>
<dbReference type="AlphaFoldDB" id="A0A517VXN3"/>
<feature type="transmembrane region" description="Helical" evidence="1">
    <location>
        <begin position="185"/>
        <end position="208"/>
    </location>
</feature>
<dbReference type="InterPro" id="IPR017850">
    <property type="entry name" value="Alkaline_phosphatase_core_sf"/>
</dbReference>
<dbReference type="EMBL" id="CP037920">
    <property type="protein sequence ID" value="QDT97759.1"/>
    <property type="molecule type" value="Genomic_DNA"/>
</dbReference>
<dbReference type="PANTHER" id="PTHR43751">
    <property type="entry name" value="SULFATASE"/>
    <property type="match status" value="1"/>
</dbReference>
<feature type="domain" description="Sulfatase N-terminal" evidence="2">
    <location>
        <begin position="322"/>
        <end position="634"/>
    </location>
</feature>
<dbReference type="KEGG" id="gaw:V144x_32410"/>
<accession>A0A517VXN3</accession>
<keyword evidence="1" id="KW-0812">Transmembrane</keyword>
<evidence type="ECO:0000313" key="4">
    <source>
        <dbReference type="Proteomes" id="UP000318704"/>
    </source>
</evidence>
<dbReference type="InterPro" id="IPR000917">
    <property type="entry name" value="Sulfatase_N"/>
</dbReference>
<keyword evidence="1" id="KW-1133">Transmembrane helix</keyword>
<dbReference type="Proteomes" id="UP000318704">
    <property type="component" value="Chromosome"/>
</dbReference>
<dbReference type="InterPro" id="IPR052701">
    <property type="entry name" value="GAG_Ulvan_Degrading_Sulfatases"/>
</dbReference>
<dbReference type="Pfam" id="PF00884">
    <property type="entry name" value="Sulfatase"/>
    <property type="match status" value="1"/>
</dbReference>
<keyword evidence="1" id="KW-0472">Membrane</keyword>
<organism evidence="3 4">
    <name type="scientific">Gimesia aquarii</name>
    <dbReference type="NCBI Taxonomy" id="2527964"/>
    <lineage>
        <taxon>Bacteria</taxon>
        <taxon>Pseudomonadati</taxon>
        <taxon>Planctomycetota</taxon>
        <taxon>Planctomycetia</taxon>
        <taxon>Planctomycetales</taxon>
        <taxon>Planctomycetaceae</taxon>
        <taxon>Gimesia</taxon>
    </lineage>
</organism>